<name>A0ABZ1PHV1_9ACTN</name>
<dbReference type="Pfam" id="PF13408">
    <property type="entry name" value="Zn_ribbon_recom"/>
    <property type="match status" value="1"/>
</dbReference>
<dbReference type="PANTHER" id="PTHR30461:SF2">
    <property type="entry name" value="SERINE RECOMBINASE PINE-RELATED"/>
    <property type="match status" value="1"/>
</dbReference>
<evidence type="ECO:0000256" key="2">
    <source>
        <dbReference type="ARBA" id="ARBA00023172"/>
    </source>
</evidence>
<organism evidence="4 5">
    <name type="scientific">Micromonospora zamorensis</name>
    <dbReference type="NCBI Taxonomy" id="709883"/>
    <lineage>
        <taxon>Bacteria</taxon>
        <taxon>Bacillati</taxon>
        <taxon>Actinomycetota</taxon>
        <taxon>Actinomycetes</taxon>
        <taxon>Micromonosporales</taxon>
        <taxon>Micromonosporaceae</taxon>
        <taxon>Micromonospora</taxon>
    </lineage>
</organism>
<keyword evidence="5" id="KW-1185">Reference proteome</keyword>
<evidence type="ECO:0000313" key="5">
    <source>
        <dbReference type="Proteomes" id="UP001346877"/>
    </source>
</evidence>
<feature type="domain" description="Recombinase zinc beta ribbon" evidence="3">
    <location>
        <begin position="55"/>
        <end position="107"/>
    </location>
</feature>
<protein>
    <submittedName>
        <fullName evidence="4">Recombinase family protein</fullName>
    </submittedName>
</protein>
<dbReference type="InterPro" id="IPR038109">
    <property type="entry name" value="DNA_bind_recomb_sf"/>
</dbReference>
<evidence type="ECO:0000256" key="1">
    <source>
        <dbReference type="ARBA" id="ARBA00023125"/>
    </source>
</evidence>
<dbReference type="InterPro" id="IPR050639">
    <property type="entry name" value="SSR_resolvase"/>
</dbReference>
<keyword evidence="2" id="KW-0233">DNA recombination</keyword>
<sequence length="274" mass="30658">MRWNARDKWVVSKEIIHEPLIDDATFEQAQAILQRRGRGTGGQHVRQRTRNPYVFRGMIYCAVCDRRMQGQYNHGDAYYRCRFPQEYALANQVEHPSNVYLREDALTDPIDTWLASAFAPHHIESTITAMTEAQPSDHSPAAGTAAQTIITECDAKLERYRAALDAGADPAVVTGWIAQTQAERARAEASLRANTDTAPRRMSRAEITTLVNALGDITAVLRDADPADKAEVYRQLSLRLNYQPETQTVRAAVDLSTHRGANIWCPRGDSSPHT</sequence>
<accession>A0ABZ1PHV1</accession>
<dbReference type="Gene3D" id="3.90.1750.20">
    <property type="entry name" value="Putative Large Serine Recombinase, Chain B, Domain 2"/>
    <property type="match status" value="1"/>
</dbReference>
<dbReference type="PANTHER" id="PTHR30461">
    <property type="entry name" value="DNA-INVERTASE FROM LAMBDOID PROPHAGE"/>
    <property type="match status" value="1"/>
</dbReference>
<gene>
    <name evidence="4" type="ORF">OG375_04740</name>
</gene>
<dbReference type="Proteomes" id="UP001346877">
    <property type="component" value="Chromosome"/>
</dbReference>
<dbReference type="InterPro" id="IPR025827">
    <property type="entry name" value="Zn_ribbon_recom_dom"/>
</dbReference>
<evidence type="ECO:0000259" key="3">
    <source>
        <dbReference type="Pfam" id="PF13408"/>
    </source>
</evidence>
<dbReference type="EMBL" id="CP107941">
    <property type="protein sequence ID" value="WUI83668.1"/>
    <property type="molecule type" value="Genomic_DNA"/>
</dbReference>
<dbReference type="RefSeq" id="WP_328372916.1">
    <property type="nucleotide sequence ID" value="NZ_CP107941.1"/>
</dbReference>
<keyword evidence="1" id="KW-0238">DNA-binding</keyword>
<reference evidence="4 5" key="1">
    <citation type="submission" date="2022-10" db="EMBL/GenBank/DDBJ databases">
        <title>The complete genomes of actinobacterial strains from the NBC collection.</title>
        <authorList>
            <person name="Joergensen T.S."/>
            <person name="Alvarez Arevalo M."/>
            <person name="Sterndorff E.B."/>
            <person name="Faurdal D."/>
            <person name="Vuksanovic O."/>
            <person name="Mourched A.-S."/>
            <person name="Charusanti P."/>
            <person name="Shaw S."/>
            <person name="Blin K."/>
            <person name="Weber T."/>
        </authorList>
    </citation>
    <scope>NUCLEOTIDE SEQUENCE [LARGE SCALE GENOMIC DNA]</scope>
    <source>
        <strain evidence="4 5">NBC_00396</strain>
    </source>
</reference>
<evidence type="ECO:0000313" key="4">
    <source>
        <dbReference type="EMBL" id="WUI83668.1"/>
    </source>
</evidence>
<proteinExistence type="predicted"/>